<dbReference type="InterPro" id="IPR011502">
    <property type="entry name" value="Nucleoporin_Nup85"/>
</dbReference>
<keyword evidence="13" id="KW-1185">Reference proteome</keyword>
<dbReference type="Pfam" id="PF07575">
    <property type="entry name" value="Nucleopor_Nup85"/>
    <property type="match status" value="1"/>
</dbReference>
<evidence type="ECO:0000256" key="5">
    <source>
        <dbReference type="ARBA" id="ARBA00022927"/>
    </source>
</evidence>
<gene>
    <name evidence="12" type="ORF">CANINC_004288</name>
</gene>
<evidence type="ECO:0000256" key="9">
    <source>
        <dbReference type="RuleBase" id="RU365073"/>
    </source>
</evidence>
<keyword evidence="3 9" id="KW-0813">Transport</keyword>
<accession>A0A4T0WWC1</accession>
<dbReference type="STRING" id="52247.A0A4T0WWC1"/>
<protein>
    <recommendedName>
        <fullName evidence="9">Nuclear pore complex protein Nup85</fullName>
    </recommendedName>
</protein>
<organism evidence="12 13">
    <name type="scientific">Pichia inconspicua</name>
    <dbReference type="NCBI Taxonomy" id="52247"/>
    <lineage>
        <taxon>Eukaryota</taxon>
        <taxon>Fungi</taxon>
        <taxon>Dikarya</taxon>
        <taxon>Ascomycota</taxon>
        <taxon>Saccharomycotina</taxon>
        <taxon>Pichiomycetes</taxon>
        <taxon>Pichiales</taxon>
        <taxon>Pichiaceae</taxon>
        <taxon>Pichia</taxon>
    </lineage>
</organism>
<evidence type="ECO:0000256" key="4">
    <source>
        <dbReference type="ARBA" id="ARBA00022816"/>
    </source>
</evidence>
<evidence type="ECO:0000256" key="1">
    <source>
        <dbReference type="ARBA" id="ARBA00004567"/>
    </source>
</evidence>
<proteinExistence type="inferred from homology"/>
<feature type="compositionally biased region" description="Basic and acidic residues" evidence="11">
    <location>
        <begin position="50"/>
        <end position="61"/>
    </location>
</feature>
<dbReference type="PANTHER" id="PTHR13373:SF21">
    <property type="entry name" value="NUCLEAR PORE COMPLEX PROTEIN NUP85"/>
    <property type="match status" value="1"/>
</dbReference>
<dbReference type="GO" id="GO:0017056">
    <property type="term" value="F:structural constituent of nuclear pore"/>
    <property type="evidence" value="ECO:0007669"/>
    <property type="project" value="TreeGrafter"/>
</dbReference>
<evidence type="ECO:0000256" key="3">
    <source>
        <dbReference type="ARBA" id="ARBA00022448"/>
    </source>
</evidence>
<feature type="compositionally biased region" description="Polar residues" evidence="11">
    <location>
        <begin position="16"/>
        <end position="49"/>
    </location>
</feature>
<comment type="subcellular location">
    <subcellularLocation>
        <location evidence="1 9">Nucleus</location>
        <location evidence="1 9">Nuclear pore complex</location>
    </subcellularLocation>
</comment>
<keyword evidence="10" id="KW-0175">Coiled coil</keyword>
<dbReference type="GO" id="GO:0045893">
    <property type="term" value="P:positive regulation of DNA-templated transcription"/>
    <property type="evidence" value="ECO:0007669"/>
    <property type="project" value="TreeGrafter"/>
</dbReference>
<dbReference type="AlphaFoldDB" id="A0A4T0WWC1"/>
<comment type="similarity">
    <text evidence="2 9">Belongs to the nucleoporin Nup85 family.</text>
</comment>
<reference evidence="12 13" key="1">
    <citation type="journal article" date="2019" name="Front. Genet.">
        <title>Whole-Genome Sequencing of the Opportunistic Yeast Pathogen Candida inconspicua Uncovers Its Hybrid Origin.</title>
        <authorList>
            <person name="Mixao V."/>
            <person name="Hansen A.P."/>
            <person name="Saus E."/>
            <person name="Boekhout T."/>
            <person name="Lass-Florl C."/>
            <person name="Gabaldon T."/>
        </authorList>
    </citation>
    <scope>NUCLEOTIDE SEQUENCE [LARGE SCALE GENOMIC DNA]</scope>
    <source>
        <strain evidence="12 13">CBS 180</strain>
    </source>
</reference>
<comment type="caution">
    <text evidence="12">The sequence shown here is derived from an EMBL/GenBank/DDBJ whole genome shotgun (WGS) entry which is preliminary data.</text>
</comment>
<evidence type="ECO:0000313" key="12">
    <source>
        <dbReference type="EMBL" id="TID15759.1"/>
    </source>
</evidence>
<keyword evidence="6 9" id="KW-0811">Translocation</keyword>
<evidence type="ECO:0000313" key="13">
    <source>
        <dbReference type="Proteomes" id="UP000307173"/>
    </source>
</evidence>
<evidence type="ECO:0000256" key="10">
    <source>
        <dbReference type="SAM" id="Coils"/>
    </source>
</evidence>
<dbReference type="PANTHER" id="PTHR13373">
    <property type="entry name" value="FROUNT PROTEIN-RELATED"/>
    <property type="match status" value="1"/>
</dbReference>
<dbReference type="GO" id="GO:0031965">
    <property type="term" value="C:nuclear membrane"/>
    <property type="evidence" value="ECO:0007669"/>
    <property type="project" value="UniProtKB-UniRule"/>
</dbReference>
<dbReference type="GO" id="GO:0031080">
    <property type="term" value="C:nuclear pore outer ring"/>
    <property type="evidence" value="ECO:0007669"/>
    <property type="project" value="TreeGrafter"/>
</dbReference>
<dbReference type="EMBL" id="SELW01000652">
    <property type="protein sequence ID" value="TID15759.1"/>
    <property type="molecule type" value="Genomic_DNA"/>
</dbReference>
<sequence>MSHSFQFTETKPLDHSTASLNNEQKPTTFSLTGSNNSKPSLSDTLSKTTMENEKGLTNEVKKGLSKEDDKFFKSYQAPSFNHLLENGNDFLDDDMIDVEFDSKTNLPIRKLKFDDSQKSLLNGQNHLNFAISDKTDSGVIFATTKPGHKSDGDGEAKLFSFDLIPKGDESNEYFKFLNNIYKEIEPLLKNQKYEHFADLEDEMEIGVVSAIKKSKDDRFLELRRIMAALLSNLELLINKKLQQDISFADPWIVNYENTISVLYLMNALYFGEDDETIVLFQQWVERVDIQPDARILQELLDDSEKLYLNPKFWSVYVKKLILRGSFSVLEEDFRTSQYEQLKDEDSGLFKIINDFYNLIISYDPIKFSKNTSDFLSWKKEAVALREAARDIDTSNLAILGEIVELLEIISGSVSSIEENSDKWYEYFMGRFLYQMPSKKLVGEYISQTLELDSFEVPLEGIESWDSICIDLFKGRLLTVISALESFDKTIGTYSAVLLEAAGLLRKYYDDSNVVDQIEKVETSNSIRNNINRMVEDLALSYLNNQDLFPIGVGILINSGNGKSREILAEVLPTYEIKDSDDFEWVLEICSQLKLKKTMVTIQEIQGEKLYEKQLIGNALVCFAQSQIIDKVVSIAWRIFEETLLNKGLDEKIAMQLSGNAEVHKNAILRQSLSPIYVLDEILKTKDGYDDVWFERLISLFTFRYLHGYYKPGLLMIVLETLNKSVYNFEKLLKLIEAINDYEDEFEKNEDTKEKSEQMYVLLTQNNPGNYPEDVRDLLIAVRRGIALDITFGFLE</sequence>
<evidence type="ECO:0000256" key="7">
    <source>
        <dbReference type="ARBA" id="ARBA00023132"/>
    </source>
</evidence>
<evidence type="ECO:0000256" key="6">
    <source>
        <dbReference type="ARBA" id="ARBA00023010"/>
    </source>
</evidence>
<keyword evidence="8 9" id="KW-0539">Nucleus</keyword>
<evidence type="ECO:0000256" key="11">
    <source>
        <dbReference type="SAM" id="MobiDB-lite"/>
    </source>
</evidence>
<keyword evidence="7 9" id="KW-0906">Nuclear pore complex</keyword>
<dbReference type="Proteomes" id="UP000307173">
    <property type="component" value="Unassembled WGS sequence"/>
</dbReference>
<name>A0A4T0WWC1_9ASCO</name>
<keyword evidence="9" id="KW-0472">Membrane</keyword>
<feature type="coiled-coil region" evidence="10">
    <location>
        <begin position="731"/>
        <end position="758"/>
    </location>
</feature>
<keyword evidence="5 9" id="KW-0653">Protein transport</keyword>
<feature type="region of interest" description="Disordered" evidence="11">
    <location>
        <begin position="1"/>
        <end position="61"/>
    </location>
</feature>
<keyword evidence="4 9" id="KW-0509">mRNA transport</keyword>
<evidence type="ECO:0000256" key="2">
    <source>
        <dbReference type="ARBA" id="ARBA00005573"/>
    </source>
</evidence>
<comment type="function">
    <text evidence="9">Functions as a component of the nuclear pore complex (NPC).</text>
</comment>
<comment type="subunit">
    <text evidence="9">Component of the nuclear pore complex (NPC).</text>
</comment>
<dbReference type="GO" id="GO:0006406">
    <property type="term" value="P:mRNA export from nucleus"/>
    <property type="evidence" value="ECO:0007669"/>
    <property type="project" value="TreeGrafter"/>
</dbReference>
<dbReference type="GO" id="GO:0006606">
    <property type="term" value="P:protein import into nucleus"/>
    <property type="evidence" value="ECO:0007669"/>
    <property type="project" value="TreeGrafter"/>
</dbReference>
<dbReference type="OrthoDB" id="17644at2759"/>
<evidence type="ECO:0000256" key="8">
    <source>
        <dbReference type="ARBA" id="ARBA00023242"/>
    </source>
</evidence>